<evidence type="ECO:0000313" key="2">
    <source>
        <dbReference type="Proteomes" id="UP001642360"/>
    </source>
</evidence>
<dbReference type="Gene3D" id="1.25.10.10">
    <property type="entry name" value="Leucine-rich Repeat Variant"/>
    <property type="match status" value="1"/>
</dbReference>
<keyword evidence="2" id="KW-1185">Reference proteome</keyword>
<reference evidence="1 2" key="1">
    <citation type="submission" date="2024-02" db="EMBL/GenBank/DDBJ databases">
        <authorList>
            <person name="Vignale AGUSTIN F."/>
            <person name="Sosa J E."/>
            <person name="Modenutti C."/>
        </authorList>
    </citation>
    <scope>NUCLEOTIDE SEQUENCE [LARGE SCALE GENOMIC DNA]</scope>
</reference>
<dbReference type="InterPro" id="IPR004908">
    <property type="entry name" value="ATPase_V1-cplx_hsu"/>
</dbReference>
<dbReference type="PANTHER" id="PTHR10698:SF0">
    <property type="entry name" value="V-TYPE PROTON ATPASE SUBUNIT H"/>
    <property type="match status" value="1"/>
</dbReference>
<dbReference type="AlphaFoldDB" id="A0ABC8T054"/>
<gene>
    <name evidence="1" type="ORF">ILEXP_LOCUS31714</name>
</gene>
<proteinExistence type="predicted"/>
<evidence type="ECO:0000313" key="1">
    <source>
        <dbReference type="EMBL" id="CAK9162769.1"/>
    </source>
</evidence>
<comment type="caution">
    <text evidence="1">The sequence shown here is derived from an EMBL/GenBank/DDBJ whole genome shotgun (WGS) entry which is preliminary data.</text>
</comment>
<dbReference type="Proteomes" id="UP001642360">
    <property type="component" value="Unassembled WGS sequence"/>
</dbReference>
<dbReference type="Pfam" id="PF03224">
    <property type="entry name" value="V-ATPase_H_N"/>
    <property type="match status" value="1"/>
</dbReference>
<name>A0ABC8T054_9AQUA</name>
<accession>A0ABC8T054</accession>
<dbReference type="SUPFAM" id="SSF48371">
    <property type="entry name" value="ARM repeat"/>
    <property type="match status" value="1"/>
</dbReference>
<dbReference type="PANTHER" id="PTHR10698">
    <property type="entry name" value="V-TYPE PROTON ATPASE SUBUNIT H"/>
    <property type="match status" value="1"/>
</dbReference>
<dbReference type="InterPro" id="IPR016024">
    <property type="entry name" value="ARM-type_fold"/>
</dbReference>
<protein>
    <recommendedName>
        <fullName evidence="3">V-type proton ATPase subunit H</fullName>
    </recommendedName>
</protein>
<organism evidence="1 2">
    <name type="scientific">Ilex paraguariensis</name>
    <name type="common">yerba mate</name>
    <dbReference type="NCBI Taxonomy" id="185542"/>
    <lineage>
        <taxon>Eukaryota</taxon>
        <taxon>Viridiplantae</taxon>
        <taxon>Streptophyta</taxon>
        <taxon>Embryophyta</taxon>
        <taxon>Tracheophyta</taxon>
        <taxon>Spermatophyta</taxon>
        <taxon>Magnoliopsida</taxon>
        <taxon>eudicotyledons</taxon>
        <taxon>Gunneridae</taxon>
        <taxon>Pentapetalae</taxon>
        <taxon>asterids</taxon>
        <taxon>campanulids</taxon>
        <taxon>Aquifoliales</taxon>
        <taxon>Aquifoliaceae</taxon>
        <taxon>Ilex</taxon>
    </lineage>
</organism>
<dbReference type="InterPro" id="IPR011989">
    <property type="entry name" value="ARM-like"/>
</dbReference>
<sequence>MPMDQAELTTEQVLKRDIPWETYMTTKLITGTGLQLLRRYDKKAESYRAQLLDDDGPAYVHVFVSILRDIFKEETVEYVLSLIDEMLTANPKRARLFHDKSIANEDTYEPFLRLLWKGNWLIQEKSCKILSLIVSARPKVQDGVTTNGATSDSKKKSTAIDEVLKGLVEWLRAQVCI</sequence>
<dbReference type="EMBL" id="CAUOFW020003946">
    <property type="protein sequence ID" value="CAK9162769.1"/>
    <property type="molecule type" value="Genomic_DNA"/>
</dbReference>
<evidence type="ECO:0008006" key="3">
    <source>
        <dbReference type="Google" id="ProtNLM"/>
    </source>
</evidence>